<organism evidence="4 5">
    <name type="scientific">Protofrankia coriariae</name>
    <dbReference type="NCBI Taxonomy" id="1562887"/>
    <lineage>
        <taxon>Bacteria</taxon>
        <taxon>Bacillati</taxon>
        <taxon>Actinomycetota</taxon>
        <taxon>Actinomycetes</taxon>
        <taxon>Frankiales</taxon>
        <taxon>Frankiaceae</taxon>
        <taxon>Protofrankia</taxon>
    </lineage>
</organism>
<keyword evidence="2" id="KW-0472">Membrane</keyword>
<protein>
    <submittedName>
        <fullName evidence="4">Uncharacterized protein</fullName>
    </submittedName>
</protein>
<feature type="region of interest" description="Disordered" evidence="1">
    <location>
        <begin position="150"/>
        <end position="226"/>
    </location>
</feature>
<evidence type="ECO:0000256" key="2">
    <source>
        <dbReference type="SAM" id="Phobius"/>
    </source>
</evidence>
<name>A0ABR5F6A9_9ACTN</name>
<evidence type="ECO:0000313" key="5">
    <source>
        <dbReference type="Proteomes" id="UP000035425"/>
    </source>
</evidence>
<feature type="signal peptide" evidence="3">
    <location>
        <begin position="1"/>
        <end position="18"/>
    </location>
</feature>
<reference evidence="4 5" key="1">
    <citation type="submission" date="2014-12" db="EMBL/GenBank/DDBJ databases">
        <title>Frankia sp. BMG5.1 draft genome.</title>
        <authorList>
            <person name="Gtari M."/>
            <person name="Ghodhbane-Gtari F."/>
            <person name="Nouioui I."/>
            <person name="Ktari A."/>
            <person name="Hezbri K."/>
            <person name="Mimouni W."/>
            <person name="Sbissi I."/>
            <person name="Ayari A."/>
            <person name="Yamanaka T."/>
            <person name="Normand P."/>
            <person name="Tisa L.S."/>
            <person name="Boudabous A."/>
        </authorList>
    </citation>
    <scope>NUCLEOTIDE SEQUENCE [LARGE SCALE GENOMIC DNA]</scope>
    <source>
        <strain evidence="4 5">BMG5.1</strain>
    </source>
</reference>
<keyword evidence="2" id="KW-1133">Transmembrane helix</keyword>
<gene>
    <name evidence="4" type="ORF">FrCorBMG51_06065</name>
</gene>
<evidence type="ECO:0000256" key="3">
    <source>
        <dbReference type="SAM" id="SignalP"/>
    </source>
</evidence>
<proteinExistence type="predicted"/>
<sequence>MLAVALAAGCCAGAAALAAGPIGRRLPRVRVAATTRPERTRQGRGTGDTSGRAPNAPGHRLTRSVTRLAGRSWLSVAVALVGTAVVGVLVGPVAAGTGVVCAVTFRRALRRAADRRWRGRQRAGAEEIIAALATELEAGRRPDEALRAAVDDAASEAGRPCEPGASGEPVAPGHGRRSAAGRGGRMHDPLALRIALASRSPAGRTRPSRSRRVKRRRCVSLRPHGG</sequence>
<evidence type="ECO:0000256" key="1">
    <source>
        <dbReference type="SAM" id="MobiDB-lite"/>
    </source>
</evidence>
<keyword evidence="5" id="KW-1185">Reference proteome</keyword>
<evidence type="ECO:0000313" key="4">
    <source>
        <dbReference type="EMBL" id="KLL12264.1"/>
    </source>
</evidence>
<accession>A0ABR5F6A9</accession>
<keyword evidence="3" id="KW-0732">Signal</keyword>
<keyword evidence="2" id="KW-0812">Transmembrane</keyword>
<feature type="compositionally biased region" description="Basic residues" evidence="1">
    <location>
        <begin position="206"/>
        <end position="226"/>
    </location>
</feature>
<dbReference type="Proteomes" id="UP000035425">
    <property type="component" value="Unassembled WGS sequence"/>
</dbReference>
<comment type="caution">
    <text evidence="4">The sequence shown here is derived from an EMBL/GenBank/DDBJ whole genome shotgun (WGS) entry which is preliminary data.</text>
</comment>
<feature type="chain" id="PRO_5045242127" evidence="3">
    <location>
        <begin position="19"/>
        <end position="226"/>
    </location>
</feature>
<feature type="transmembrane region" description="Helical" evidence="2">
    <location>
        <begin position="73"/>
        <end position="105"/>
    </location>
</feature>
<feature type="region of interest" description="Disordered" evidence="1">
    <location>
        <begin position="29"/>
        <end position="60"/>
    </location>
</feature>
<dbReference type="EMBL" id="JWIO01000006">
    <property type="protein sequence ID" value="KLL12264.1"/>
    <property type="molecule type" value="Genomic_DNA"/>
</dbReference>